<protein>
    <submittedName>
        <fullName evidence="7">Simple sugar transport system ATP-binding protein</fullName>
    </submittedName>
    <submittedName>
        <fullName evidence="6">Sugar ABC transporter ATP-binding protein</fullName>
    </submittedName>
</protein>
<evidence type="ECO:0000313" key="9">
    <source>
        <dbReference type="Proteomes" id="UP001183604"/>
    </source>
</evidence>
<gene>
    <name evidence="7" type="ORF">J2S69_003588</name>
    <name evidence="6" type="ORF">O2L01_12205</name>
</gene>
<feature type="domain" description="ABC transporter" evidence="5">
    <location>
        <begin position="8"/>
        <end position="244"/>
    </location>
</feature>
<dbReference type="Proteomes" id="UP001183604">
    <property type="component" value="Unassembled WGS sequence"/>
</dbReference>
<dbReference type="PROSITE" id="PS50893">
    <property type="entry name" value="ABC_TRANSPORTER_2"/>
    <property type="match status" value="2"/>
</dbReference>
<sequence>MTATRPVVEMSAITVEFSGVRVLDDVDLTLYPGEVHALMGENGAGKSTLIGALAGTVPIRSGEVRIEGEERTPAGVARSRAEGIATVFQETHLSPHLTVAENVMIGNEVRGTFGIDWKANRARAAEVLARLGLDDLDPRSPLSALSPAVKQLVAVARALVLEPRVLILDEPTSSLDAAEVHTLLRVVRGLRDHGVAVLFVSHFIEQVFDVADRMTVLRGGRFVGEFPADELDRAELISKMIGEDIDALKALRSERLAHHYCASGEPTLRASELGRRGTLDPTDIELSRGEIVGLAGLNGSGRSELARLMGGAERADSGEIWMDGVRVQLRSPGAALRRRVALSTENLRDEGIIRGLTARENIVLALQAMRGWSRPLSAGERAGLVETYLDTLHLSPDDIDRPVEELSGGTQQKVLLARLLATRPHVLILDEPTRGIDIGAKLDIQRRVARLAGEGVAVVFISSQMEEVVRLSDRIVVLKDREKIGELSNGPGVTVDTIVEMIAADLDGESEELFGHDCDTGLVSVKQFTLNCSR</sequence>
<keyword evidence="2" id="KW-0677">Repeat</keyword>
<comment type="caution">
    <text evidence="6">The sequence shown here is derived from an EMBL/GenBank/DDBJ whole genome shotgun (WGS) entry which is preliminary data.</text>
</comment>
<dbReference type="GO" id="GO:0016887">
    <property type="term" value="F:ATP hydrolysis activity"/>
    <property type="evidence" value="ECO:0007669"/>
    <property type="project" value="InterPro"/>
</dbReference>
<keyword evidence="4 6" id="KW-0067">ATP-binding</keyword>
<keyword evidence="1" id="KW-0813">Transport</keyword>
<dbReference type="PANTHER" id="PTHR43790">
    <property type="entry name" value="CARBOHYDRATE TRANSPORT ATP-BINDING PROTEIN MG119-RELATED"/>
    <property type="match status" value="1"/>
</dbReference>
<dbReference type="Gene3D" id="3.40.50.300">
    <property type="entry name" value="P-loop containing nucleotide triphosphate hydrolases"/>
    <property type="match status" value="2"/>
</dbReference>
<evidence type="ECO:0000313" key="6">
    <source>
        <dbReference type="EMBL" id="MDA1385749.1"/>
    </source>
</evidence>
<evidence type="ECO:0000256" key="3">
    <source>
        <dbReference type="ARBA" id="ARBA00022741"/>
    </source>
</evidence>
<name>A0A9X3PHV5_9ACTN</name>
<dbReference type="SMART" id="SM00382">
    <property type="entry name" value="AAA"/>
    <property type="match status" value="2"/>
</dbReference>
<dbReference type="EMBL" id="JAVDYD010000001">
    <property type="protein sequence ID" value="MDR7339869.1"/>
    <property type="molecule type" value="Genomic_DNA"/>
</dbReference>
<dbReference type="RefSeq" id="WP_270122216.1">
    <property type="nucleotide sequence ID" value="NZ_BAAAOM010000008.1"/>
</dbReference>
<dbReference type="InterPro" id="IPR003593">
    <property type="entry name" value="AAA+_ATPase"/>
</dbReference>
<proteinExistence type="predicted"/>
<feature type="domain" description="ABC transporter" evidence="5">
    <location>
        <begin position="251"/>
        <end position="505"/>
    </location>
</feature>
<keyword evidence="9" id="KW-1185">Reference proteome</keyword>
<dbReference type="Proteomes" id="UP001145799">
    <property type="component" value="Unassembled WGS sequence"/>
</dbReference>
<organism evidence="6 8">
    <name type="scientific">Glycomyces lechevalierae</name>
    <dbReference type="NCBI Taxonomy" id="256034"/>
    <lineage>
        <taxon>Bacteria</taxon>
        <taxon>Bacillati</taxon>
        <taxon>Actinomycetota</taxon>
        <taxon>Actinomycetes</taxon>
        <taxon>Glycomycetales</taxon>
        <taxon>Glycomycetaceae</taxon>
        <taxon>Glycomyces</taxon>
    </lineage>
</organism>
<dbReference type="GO" id="GO:0005524">
    <property type="term" value="F:ATP binding"/>
    <property type="evidence" value="ECO:0007669"/>
    <property type="project" value="UniProtKB-KW"/>
</dbReference>
<dbReference type="AlphaFoldDB" id="A0A9X3PHV5"/>
<dbReference type="InterPro" id="IPR027417">
    <property type="entry name" value="P-loop_NTPase"/>
</dbReference>
<evidence type="ECO:0000259" key="5">
    <source>
        <dbReference type="PROSITE" id="PS50893"/>
    </source>
</evidence>
<evidence type="ECO:0000313" key="7">
    <source>
        <dbReference type="EMBL" id="MDR7339869.1"/>
    </source>
</evidence>
<evidence type="ECO:0000256" key="4">
    <source>
        <dbReference type="ARBA" id="ARBA00022840"/>
    </source>
</evidence>
<dbReference type="SUPFAM" id="SSF52540">
    <property type="entry name" value="P-loop containing nucleoside triphosphate hydrolases"/>
    <property type="match status" value="2"/>
</dbReference>
<evidence type="ECO:0000256" key="2">
    <source>
        <dbReference type="ARBA" id="ARBA00022737"/>
    </source>
</evidence>
<dbReference type="InterPro" id="IPR050107">
    <property type="entry name" value="ABC_carbohydrate_import_ATPase"/>
</dbReference>
<dbReference type="Pfam" id="PF00005">
    <property type="entry name" value="ABC_tran"/>
    <property type="match status" value="2"/>
</dbReference>
<keyword evidence="7" id="KW-0762">Sugar transport</keyword>
<evidence type="ECO:0000313" key="8">
    <source>
        <dbReference type="Proteomes" id="UP001145799"/>
    </source>
</evidence>
<reference evidence="6" key="1">
    <citation type="submission" date="2022-12" db="EMBL/GenBank/DDBJ databases">
        <title>Gycomyces niveus sp.nov., a novel actinomycete isolated from soil in Shouguang.</title>
        <authorList>
            <person name="Yang X."/>
        </authorList>
    </citation>
    <scope>NUCLEOTIDE SEQUENCE</scope>
    <source>
        <strain evidence="6">DSM 44724</strain>
    </source>
</reference>
<dbReference type="CDD" id="cd03216">
    <property type="entry name" value="ABC_Carb_Monos_I"/>
    <property type="match status" value="1"/>
</dbReference>
<accession>A0A9X3PHV5</accession>
<dbReference type="PANTHER" id="PTHR43790:SF9">
    <property type="entry name" value="GALACTOFURANOSE TRANSPORTER ATP-BINDING PROTEIN YTFR"/>
    <property type="match status" value="1"/>
</dbReference>
<reference evidence="7 9" key="2">
    <citation type="submission" date="2023-07" db="EMBL/GenBank/DDBJ databases">
        <title>Sequencing the genomes of 1000 actinobacteria strains.</title>
        <authorList>
            <person name="Klenk H.-P."/>
        </authorList>
    </citation>
    <scope>NUCLEOTIDE SEQUENCE [LARGE SCALE GENOMIC DNA]</scope>
    <source>
        <strain evidence="7 9">DSM 44724</strain>
    </source>
</reference>
<dbReference type="CDD" id="cd03215">
    <property type="entry name" value="ABC_Carb_Monos_II"/>
    <property type="match status" value="1"/>
</dbReference>
<evidence type="ECO:0000256" key="1">
    <source>
        <dbReference type="ARBA" id="ARBA00022448"/>
    </source>
</evidence>
<dbReference type="InterPro" id="IPR003439">
    <property type="entry name" value="ABC_transporter-like_ATP-bd"/>
</dbReference>
<keyword evidence="3" id="KW-0547">Nucleotide-binding</keyword>
<dbReference type="EMBL" id="JAPZVQ010000006">
    <property type="protein sequence ID" value="MDA1385749.1"/>
    <property type="molecule type" value="Genomic_DNA"/>
</dbReference>